<comment type="subcellular location">
    <subcellularLocation>
        <location evidence="1">Membrane</location>
    </subcellularLocation>
</comment>
<dbReference type="InterPro" id="IPR029787">
    <property type="entry name" value="Nucleotide_cyclase"/>
</dbReference>
<evidence type="ECO:0000256" key="7">
    <source>
        <dbReference type="ARBA" id="ARBA00023239"/>
    </source>
</evidence>
<dbReference type="Pfam" id="PF00211">
    <property type="entry name" value="Guanylate_cyc"/>
    <property type="match status" value="1"/>
</dbReference>
<comment type="caution">
    <text evidence="10">The sequence shown here is derived from an EMBL/GenBank/DDBJ whole genome shotgun (WGS) entry which is preliminary data.</text>
</comment>
<sequence>MSLQVIAALNSFRMRRKPDERILIRIGVHSGPVAAGRNSPFFRTLSNGRIMYTDFDVYFCAGVVGLKMPRFCIFGDSVNIASRLESTSEPMRVQISIFTKRLLDGNKDFRLEFRGEIELKGRGTMVTYWLQSATGS</sequence>
<dbReference type="GO" id="GO:0001653">
    <property type="term" value="F:peptide receptor activity"/>
    <property type="evidence" value="ECO:0007669"/>
    <property type="project" value="TreeGrafter"/>
</dbReference>
<dbReference type="GO" id="GO:0000166">
    <property type="term" value="F:nucleotide binding"/>
    <property type="evidence" value="ECO:0007669"/>
    <property type="project" value="UniProtKB-KW"/>
</dbReference>
<evidence type="ECO:0000256" key="6">
    <source>
        <dbReference type="ARBA" id="ARBA00023180"/>
    </source>
</evidence>
<keyword evidence="2" id="KW-0812">Transmembrane</keyword>
<evidence type="ECO:0000313" key="10">
    <source>
        <dbReference type="EMBL" id="GAU93198.1"/>
    </source>
</evidence>
<keyword evidence="6" id="KW-0325">Glycoprotein</keyword>
<name>A0A1D1V402_RAMVA</name>
<dbReference type="PROSITE" id="PS50125">
    <property type="entry name" value="GUANYLATE_CYCLASE_2"/>
    <property type="match status" value="1"/>
</dbReference>
<dbReference type="GO" id="GO:0035556">
    <property type="term" value="P:intracellular signal transduction"/>
    <property type="evidence" value="ECO:0007669"/>
    <property type="project" value="InterPro"/>
</dbReference>
<dbReference type="Gene3D" id="3.30.70.1230">
    <property type="entry name" value="Nucleotide cyclase"/>
    <property type="match status" value="1"/>
</dbReference>
<dbReference type="GO" id="GO:0004016">
    <property type="term" value="F:adenylate cyclase activity"/>
    <property type="evidence" value="ECO:0007669"/>
    <property type="project" value="TreeGrafter"/>
</dbReference>
<dbReference type="OrthoDB" id="60033at2759"/>
<evidence type="ECO:0000256" key="3">
    <source>
        <dbReference type="ARBA" id="ARBA00022741"/>
    </source>
</evidence>
<organism evidence="10 11">
    <name type="scientific">Ramazzottius varieornatus</name>
    <name type="common">Water bear</name>
    <name type="synonym">Tardigrade</name>
    <dbReference type="NCBI Taxonomy" id="947166"/>
    <lineage>
        <taxon>Eukaryota</taxon>
        <taxon>Metazoa</taxon>
        <taxon>Ecdysozoa</taxon>
        <taxon>Tardigrada</taxon>
        <taxon>Eutardigrada</taxon>
        <taxon>Parachela</taxon>
        <taxon>Hypsibioidea</taxon>
        <taxon>Ramazzottiidae</taxon>
        <taxon>Ramazzottius</taxon>
    </lineage>
</organism>
<dbReference type="PROSITE" id="PS00452">
    <property type="entry name" value="GUANYLATE_CYCLASE_1"/>
    <property type="match status" value="1"/>
</dbReference>
<dbReference type="STRING" id="947166.A0A1D1V402"/>
<dbReference type="InterPro" id="IPR018297">
    <property type="entry name" value="A/G_cyclase_CS"/>
</dbReference>
<evidence type="ECO:0000256" key="8">
    <source>
        <dbReference type="RuleBase" id="RU000405"/>
    </source>
</evidence>
<accession>A0A1D1V402</accession>
<dbReference type="EMBL" id="BDGG01000002">
    <property type="protein sequence ID" value="GAU93198.1"/>
    <property type="molecule type" value="Genomic_DNA"/>
</dbReference>
<feature type="domain" description="Guanylate cyclase" evidence="9">
    <location>
        <begin position="1"/>
        <end position="85"/>
    </location>
</feature>
<dbReference type="InterPro" id="IPR050401">
    <property type="entry name" value="Cyclic_nucleotide_synthase"/>
</dbReference>
<dbReference type="SUPFAM" id="SSF55073">
    <property type="entry name" value="Nucleotide cyclase"/>
    <property type="match status" value="1"/>
</dbReference>
<evidence type="ECO:0000256" key="4">
    <source>
        <dbReference type="ARBA" id="ARBA00022989"/>
    </source>
</evidence>
<comment type="similarity">
    <text evidence="8">Belongs to the adenylyl cyclase class-4/guanylyl cyclase family.</text>
</comment>
<evidence type="ECO:0000256" key="1">
    <source>
        <dbReference type="ARBA" id="ARBA00004370"/>
    </source>
</evidence>
<dbReference type="AlphaFoldDB" id="A0A1D1V402"/>
<keyword evidence="3" id="KW-0547">Nucleotide-binding</keyword>
<evidence type="ECO:0000256" key="2">
    <source>
        <dbReference type="ARBA" id="ARBA00022692"/>
    </source>
</evidence>
<evidence type="ECO:0000256" key="5">
    <source>
        <dbReference type="ARBA" id="ARBA00023136"/>
    </source>
</evidence>
<evidence type="ECO:0000259" key="9">
    <source>
        <dbReference type="PROSITE" id="PS50125"/>
    </source>
</evidence>
<reference evidence="10 11" key="1">
    <citation type="journal article" date="2016" name="Nat. Commun.">
        <title>Extremotolerant tardigrade genome and improved radiotolerance of human cultured cells by tardigrade-unique protein.</title>
        <authorList>
            <person name="Hashimoto T."/>
            <person name="Horikawa D.D."/>
            <person name="Saito Y."/>
            <person name="Kuwahara H."/>
            <person name="Kozuka-Hata H."/>
            <person name="Shin-I T."/>
            <person name="Minakuchi Y."/>
            <person name="Ohishi K."/>
            <person name="Motoyama A."/>
            <person name="Aizu T."/>
            <person name="Enomoto A."/>
            <person name="Kondo K."/>
            <person name="Tanaka S."/>
            <person name="Hara Y."/>
            <person name="Koshikawa S."/>
            <person name="Sagara H."/>
            <person name="Miura T."/>
            <person name="Yokobori S."/>
            <person name="Miyagawa K."/>
            <person name="Suzuki Y."/>
            <person name="Kubo T."/>
            <person name="Oyama M."/>
            <person name="Kohara Y."/>
            <person name="Fujiyama A."/>
            <person name="Arakawa K."/>
            <person name="Katayama T."/>
            <person name="Toyoda A."/>
            <person name="Kunieda T."/>
        </authorList>
    </citation>
    <scope>NUCLEOTIDE SEQUENCE [LARGE SCALE GENOMIC DNA]</scope>
    <source>
        <strain evidence="10 11">YOKOZUNA-1</strain>
    </source>
</reference>
<keyword evidence="7 8" id="KW-0456">Lyase</keyword>
<dbReference type="Proteomes" id="UP000186922">
    <property type="component" value="Unassembled WGS sequence"/>
</dbReference>
<dbReference type="InterPro" id="IPR001054">
    <property type="entry name" value="A/G_cyclase"/>
</dbReference>
<dbReference type="CDD" id="cd07302">
    <property type="entry name" value="CHD"/>
    <property type="match status" value="1"/>
</dbReference>
<proteinExistence type="inferred from homology"/>
<dbReference type="GO" id="GO:0004383">
    <property type="term" value="F:guanylate cyclase activity"/>
    <property type="evidence" value="ECO:0007669"/>
    <property type="project" value="TreeGrafter"/>
</dbReference>
<protein>
    <recommendedName>
        <fullName evidence="9">Guanylate cyclase domain-containing protein</fullName>
    </recommendedName>
</protein>
<keyword evidence="5" id="KW-0472">Membrane</keyword>
<keyword evidence="4" id="KW-1133">Transmembrane helix</keyword>
<dbReference type="PANTHER" id="PTHR11920:SF335">
    <property type="entry name" value="GUANYLATE CYCLASE"/>
    <property type="match status" value="1"/>
</dbReference>
<gene>
    <name evidence="10" type="primary">RvY_05172</name>
    <name evidence="10" type="synonym">RvY_05172.3</name>
    <name evidence="10" type="ORF">RvY_05172-3</name>
</gene>
<evidence type="ECO:0000313" key="11">
    <source>
        <dbReference type="Proteomes" id="UP000186922"/>
    </source>
</evidence>
<dbReference type="GO" id="GO:0007168">
    <property type="term" value="P:receptor guanylyl cyclase signaling pathway"/>
    <property type="evidence" value="ECO:0007669"/>
    <property type="project" value="TreeGrafter"/>
</dbReference>
<dbReference type="GO" id="GO:0005886">
    <property type="term" value="C:plasma membrane"/>
    <property type="evidence" value="ECO:0007669"/>
    <property type="project" value="TreeGrafter"/>
</dbReference>
<keyword evidence="11" id="KW-1185">Reference proteome</keyword>
<dbReference type="PANTHER" id="PTHR11920">
    <property type="entry name" value="GUANYLYL CYCLASE"/>
    <property type="match status" value="1"/>
</dbReference>